<keyword evidence="6 7" id="KW-0472">Membrane</keyword>
<dbReference type="RefSeq" id="WP_211852221.1">
    <property type="nucleotide sequence ID" value="NZ_JAAGBB010000009.1"/>
</dbReference>
<keyword evidence="3" id="KW-0547">Nucleotide-binding</keyword>
<comment type="caution">
    <text evidence="10">The sequence shown here is derived from an EMBL/GenBank/DDBJ whole genome shotgun (WGS) entry which is preliminary data.</text>
</comment>
<evidence type="ECO:0000256" key="2">
    <source>
        <dbReference type="ARBA" id="ARBA00022692"/>
    </source>
</evidence>
<dbReference type="SUPFAM" id="SSF52540">
    <property type="entry name" value="P-loop containing nucleoside triphosphate hydrolases"/>
    <property type="match status" value="1"/>
</dbReference>
<feature type="transmembrane region" description="Helical" evidence="7">
    <location>
        <begin position="28"/>
        <end position="48"/>
    </location>
</feature>
<reference evidence="11" key="1">
    <citation type="journal article" date="2021" name="Syst. Appl. Microbiol.">
        <title>Roseomonas hellenica sp. nov., isolated from roots of wild-growing Alkanna tinctoria.</title>
        <authorList>
            <person name="Rat A."/>
            <person name="Naranjo H.D."/>
            <person name="Lebbe L."/>
            <person name="Cnockaert M."/>
            <person name="Krigas N."/>
            <person name="Grigoriadou K."/>
            <person name="Maloupa E."/>
            <person name="Willems A."/>
        </authorList>
    </citation>
    <scope>NUCLEOTIDE SEQUENCE [LARGE SCALE GENOMIC DNA]</scope>
    <source>
        <strain evidence="11">LMG 31523</strain>
    </source>
</reference>
<feature type="domain" description="ABC transmembrane type-1" evidence="9">
    <location>
        <begin position="29"/>
        <end position="309"/>
    </location>
</feature>
<feature type="transmembrane region" description="Helical" evidence="7">
    <location>
        <begin position="63"/>
        <end position="81"/>
    </location>
</feature>
<evidence type="ECO:0000256" key="7">
    <source>
        <dbReference type="SAM" id="Phobius"/>
    </source>
</evidence>
<organism evidence="10 11">
    <name type="scientific">Plastoroseomonas hellenica</name>
    <dbReference type="NCBI Taxonomy" id="2687306"/>
    <lineage>
        <taxon>Bacteria</taxon>
        <taxon>Pseudomonadati</taxon>
        <taxon>Pseudomonadota</taxon>
        <taxon>Alphaproteobacteria</taxon>
        <taxon>Acetobacterales</taxon>
        <taxon>Acetobacteraceae</taxon>
        <taxon>Plastoroseomonas</taxon>
    </lineage>
</organism>
<evidence type="ECO:0000256" key="6">
    <source>
        <dbReference type="ARBA" id="ARBA00023136"/>
    </source>
</evidence>
<evidence type="ECO:0000313" key="10">
    <source>
        <dbReference type="EMBL" id="MBR0664554.1"/>
    </source>
</evidence>
<dbReference type="PROSITE" id="PS50929">
    <property type="entry name" value="ABC_TM1F"/>
    <property type="match status" value="1"/>
</dbReference>
<dbReference type="PANTHER" id="PTHR43394:SF1">
    <property type="entry name" value="ATP-BINDING CASSETTE SUB-FAMILY B MEMBER 10, MITOCHONDRIAL"/>
    <property type="match status" value="1"/>
</dbReference>
<dbReference type="Gene3D" id="3.40.50.300">
    <property type="entry name" value="P-loop containing nucleotide triphosphate hydrolases"/>
    <property type="match status" value="1"/>
</dbReference>
<dbReference type="SMART" id="SM00382">
    <property type="entry name" value="AAA"/>
    <property type="match status" value="1"/>
</dbReference>
<evidence type="ECO:0000256" key="3">
    <source>
        <dbReference type="ARBA" id="ARBA00022741"/>
    </source>
</evidence>
<keyword evidence="11" id="KW-1185">Reference proteome</keyword>
<evidence type="ECO:0000256" key="1">
    <source>
        <dbReference type="ARBA" id="ARBA00004651"/>
    </source>
</evidence>
<feature type="domain" description="ABC transporter" evidence="8">
    <location>
        <begin position="343"/>
        <end position="579"/>
    </location>
</feature>
<evidence type="ECO:0000313" key="11">
    <source>
        <dbReference type="Proteomes" id="UP001196870"/>
    </source>
</evidence>
<dbReference type="GO" id="GO:0005524">
    <property type="term" value="F:ATP binding"/>
    <property type="evidence" value="ECO:0007669"/>
    <property type="project" value="UniProtKB-KW"/>
</dbReference>
<dbReference type="PROSITE" id="PS00211">
    <property type="entry name" value="ABC_TRANSPORTER_1"/>
    <property type="match status" value="1"/>
</dbReference>
<dbReference type="Pfam" id="PF00664">
    <property type="entry name" value="ABC_membrane"/>
    <property type="match status" value="1"/>
</dbReference>
<dbReference type="InterPro" id="IPR027417">
    <property type="entry name" value="P-loop_NTPase"/>
</dbReference>
<dbReference type="InterPro" id="IPR003593">
    <property type="entry name" value="AAA+_ATPase"/>
</dbReference>
<dbReference type="PANTHER" id="PTHR43394">
    <property type="entry name" value="ATP-DEPENDENT PERMEASE MDL1, MITOCHONDRIAL"/>
    <property type="match status" value="1"/>
</dbReference>
<evidence type="ECO:0000256" key="4">
    <source>
        <dbReference type="ARBA" id="ARBA00022840"/>
    </source>
</evidence>
<keyword evidence="4 10" id="KW-0067">ATP-binding</keyword>
<dbReference type="InterPro" id="IPR011527">
    <property type="entry name" value="ABC1_TM_dom"/>
</dbReference>
<evidence type="ECO:0000256" key="5">
    <source>
        <dbReference type="ARBA" id="ARBA00022989"/>
    </source>
</evidence>
<dbReference type="SUPFAM" id="SSF90123">
    <property type="entry name" value="ABC transporter transmembrane region"/>
    <property type="match status" value="1"/>
</dbReference>
<dbReference type="Gene3D" id="1.20.1560.10">
    <property type="entry name" value="ABC transporter type 1, transmembrane domain"/>
    <property type="match status" value="1"/>
</dbReference>
<keyword evidence="5 7" id="KW-1133">Transmembrane helix</keyword>
<dbReference type="InterPro" id="IPR039421">
    <property type="entry name" value="Type_1_exporter"/>
</dbReference>
<dbReference type="InterPro" id="IPR003439">
    <property type="entry name" value="ABC_transporter-like_ATP-bd"/>
</dbReference>
<dbReference type="InterPro" id="IPR036640">
    <property type="entry name" value="ABC1_TM_sf"/>
</dbReference>
<dbReference type="PROSITE" id="PS50893">
    <property type="entry name" value="ABC_TRANSPORTER_2"/>
    <property type="match status" value="1"/>
</dbReference>
<name>A0ABS5EWA3_9PROT</name>
<gene>
    <name evidence="10" type="ORF">GXW71_09340</name>
</gene>
<dbReference type="InterPro" id="IPR017871">
    <property type="entry name" value="ABC_transporter-like_CS"/>
</dbReference>
<accession>A0ABS5EWA3</accession>
<dbReference type="Pfam" id="PF00005">
    <property type="entry name" value="ABC_tran"/>
    <property type="match status" value="1"/>
</dbReference>
<evidence type="ECO:0000259" key="8">
    <source>
        <dbReference type="PROSITE" id="PS50893"/>
    </source>
</evidence>
<dbReference type="CDD" id="cd18552">
    <property type="entry name" value="ABC_6TM_MsbA_like"/>
    <property type="match status" value="1"/>
</dbReference>
<dbReference type="EMBL" id="JAAGBB010000009">
    <property type="protein sequence ID" value="MBR0664554.1"/>
    <property type="molecule type" value="Genomic_DNA"/>
</dbReference>
<proteinExistence type="predicted"/>
<evidence type="ECO:0000259" key="9">
    <source>
        <dbReference type="PROSITE" id="PS50929"/>
    </source>
</evidence>
<protein>
    <submittedName>
        <fullName evidence="10">ABC transporter ATP-binding protein</fullName>
    </submittedName>
</protein>
<sequence length="588" mass="62231">MAKPLPASTRLLTLRLWQEQVRRHRPGIVLALVCTVVMAGLTALYPVVIQQSFDLFTANRMDLLWLIPPAIIAVTLAKSAAQYGQAVAIQSVVLRVIEGLQQDLFRALTRADLATVARDAPARHAARFTADAAMIREALTKSINAIADVLTVVGLIGSMVWLDWQLSLIAGLMYPIAILPITKLGKRIRRASSGVQDRVGETAAVLTESFAAARVVRAYRLEDQEEARAARIFAGLRDSLQSIARTRSSLDPMLEALGGIAVAAVIAFLGWRVSSGAGTIGEFTGFVAALLIASRPVRALGSLNAALQEGLAGLARVYAVIDERPRIVDAAGAVPLPEGRGRIEFDAVGFRYEGGGTDAALTGLAFIAEPGRTVALVGPSGAGKSTALALVPRLHDVTEGVIRIDGTDIRSVTLVSLRDAIAYVGQEAVIFDDTAFANIANGRPGATRAAVEDAARAAAAHEFLAALPQGYDTVLGSGGSRLSGGQRQRVSLARALLRNPRILLLDEATSALDAENERLVQEALARLRAGRTTLVIAHRLSTVRDADLIVAMENGRAVEQGDHAALMAAGGLYARLVRTQAFSDVLAV</sequence>
<comment type="subcellular location">
    <subcellularLocation>
        <location evidence="1">Cell membrane</location>
        <topology evidence="1">Multi-pass membrane protein</topology>
    </subcellularLocation>
</comment>
<dbReference type="Proteomes" id="UP001196870">
    <property type="component" value="Unassembled WGS sequence"/>
</dbReference>
<feature type="transmembrane region" description="Helical" evidence="7">
    <location>
        <begin position="143"/>
        <end position="162"/>
    </location>
</feature>
<keyword evidence="2 7" id="KW-0812">Transmembrane</keyword>